<protein>
    <recommendedName>
        <fullName evidence="3">Lipoprotein</fullName>
    </recommendedName>
</protein>
<accession>A0AAC9J0F0</accession>
<reference evidence="1 2" key="1">
    <citation type="submission" date="2016-11" db="EMBL/GenBank/DDBJ databases">
        <title>Complete genome sequencing of Virgibacillus halodenitrificans PDB-F2.</title>
        <authorList>
            <person name="Sun Z."/>
            <person name="Zhou Y."/>
            <person name="Li H."/>
        </authorList>
    </citation>
    <scope>NUCLEOTIDE SEQUENCE [LARGE SCALE GENOMIC DNA]</scope>
    <source>
        <strain evidence="1 2">PDB-F2</strain>
    </source>
</reference>
<gene>
    <name evidence="1" type="ORF">BME96_04950</name>
</gene>
<proteinExistence type="predicted"/>
<sequence length="214" mass="24566">MKYWPAMLVLFLAVLLGGCQEDKKQHVKPSEINVENLPDVRAFQDEFTREFLQSTEETREGYYPFLSGTGAYKMDFPAGGIVGEKGYAIEGERFESFRIGVKEKQIASSINFKYKNEKRNNVEVNLDMLKTSMNKSLQFEEFSLKDRDMYLARFENESGSYGMVGYIQNKLSTGGVSAIYTSECTESPQPCEEVNEINNKKMLNWLKSIKFVKE</sequence>
<evidence type="ECO:0000313" key="1">
    <source>
        <dbReference type="EMBL" id="APC47555.1"/>
    </source>
</evidence>
<name>A0AAC9J0F0_VIRHA</name>
<organism evidence="1 2">
    <name type="scientific">Virgibacillus halodenitrificans</name>
    <name type="common">Bacillus halodenitrificans</name>
    <dbReference type="NCBI Taxonomy" id="1482"/>
    <lineage>
        <taxon>Bacteria</taxon>
        <taxon>Bacillati</taxon>
        <taxon>Bacillota</taxon>
        <taxon>Bacilli</taxon>
        <taxon>Bacillales</taxon>
        <taxon>Bacillaceae</taxon>
        <taxon>Virgibacillus</taxon>
    </lineage>
</organism>
<evidence type="ECO:0008006" key="3">
    <source>
        <dbReference type="Google" id="ProtNLM"/>
    </source>
</evidence>
<dbReference type="EMBL" id="CP017962">
    <property type="protein sequence ID" value="APC47555.1"/>
    <property type="molecule type" value="Genomic_DNA"/>
</dbReference>
<dbReference type="PROSITE" id="PS51257">
    <property type="entry name" value="PROKAR_LIPOPROTEIN"/>
    <property type="match status" value="1"/>
</dbReference>
<dbReference type="AlphaFoldDB" id="A0AAC9J0F0"/>
<evidence type="ECO:0000313" key="2">
    <source>
        <dbReference type="Proteomes" id="UP000182945"/>
    </source>
</evidence>
<dbReference type="GeneID" id="71513733"/>
<dbReference type="RefSeq" id="WP_071648474.1">
    <property type="nucleotide sequence ID" value="NZ_CP017962.1"/>
</dbReference>
<dbReference type="KEGG" id="vhl:BME96_04950"/>
<dbReference type="Proteomes" id="UP000182945">
    <property type="component" value="Chromosome"/>
</dbReference>